<dbReference type="EMBL" id="LAZR01059937">
    <property type="protein sequence ID" value="KKK66740.1"/>
    <property type="molecule type" value="Genomic_DNA"/>
</dbReference>
<proteinExistence type="predicted"/>
<sequence length="98" mass="11012">MIVRATCQFRCWRLSTYEHASRVLPDFELTIPKNTLLEILEAKLLLSAGSDLYHFRPFGTIAAEDRLCVQGQSVSDLFEELNEMEVLALAAQDPSPAV</sequence>
<comment type="caution">
    <text evidence="1">The sequence shown here is derived from an EMBL/GenBank/DDBJ whole genome shotgun (WGS) entry which is preliminary data.</text>
</comment>
<organism evidence="1">
    <name type="scientific">marine sediment metagenome</name>
    <dbReference type="NCBI Taxonomy" id="412755"/>
    <lineage>
        <taxon>unclassified sequences</taxon>
        <taxon>metagenomes</taxon>
        <taxon>ecological metagenomes</taxon>
    </lineage>
</organism>
<dbReference type="AlphaFoldDB" id="A0A0F8XZJ4"/>
<evidence type="ECO:0000313" key="1">
    <source>
        <dbReference type="EMBL" id="KKK66740.1"/>
    </source>
</evidence>
<accession>A0A0F8XZJ4</accession>
<gene>
    <name evidence="1" type="ORF">LCGC14_2961050</name>
</gene>
<reference evidence="1" key="1">
    <citation type="journal article" date="2015" name="Nature">
        <title>Complex archaea that bridge the gap between prokaryotes and eukaryotes.</title>
        <authorList>
            <person name="Spang A."/>
            <person name="Saw J.H."/>
            <person name="Jorgensen S.L."/>
            <person name="Zaremba-Niedzwiedzka K."/>
            <person name="Martijn J."/>
            <person name="Lind A.E."/>
            <person name="van Eijk R."/>
            <person name="Schleper C."/>
            <person name="Guy L."/>
            <person name="Ettema T.J."/>
        </authorList>
    </citation>
    <scope>NUCLEOTIDE SEQUENCE</scope>
</reference>
<name>A0A0F8XZJ4_9ZZZZ</name>
<protein>
    <submittedName>
        <fullName evidence="1">Uncharacterized protein</fullName>
    </submittedName>
</protein>